<dbReference type="Proteomes" id="UP000178230">
    <property type="component" value="Unassembled WGS sequence"/>
</dbReference>
<proteinExistence type="predicted"/>
<dbReference type="SUPFAM" id="SSF49899">
    <property type="entry name" value="Concanavalin A-like lectins/glucanases"/>
    <property type="match status" value="1"/>
</dbReference>
<dbReference type="Gene3D" id="2.60.120.200">
    <property type="match status" value="1"/>
</dbReference>
<organism evidence="4 5">
    <name type="scientific">Candidatus Gottesmanbacteria bacterium RBG_13_37_7</name>
    <dbReference type="NCBI Taxonomy" id="1798369"/>
    <lineage>
        <taxon>Bacteria</taxon>
        <taxon>Candidatus Gottesmaniibacteriota</taxon>
    </lineage>
</organism>
<feature type="compositionally biased region" description="Low complexity" evidence="1">
    <location>
        <begin position="172"/>
        <end position="188"/>
    </location>
</feature>
<feature type="region of interest" description="Disordered" evidence="1">
    <location>
        <begin position="518"/>
        <end position="552"/>
    </location>
</feature>
<feature type="transmembrane region" description="Helical" evidence="2">
    <location>
        <begin position="21"/>
        <end position="40"/>
    </location>
</feature>
<dbReference type="EMBL" id="MFIY01000005">
    <property type="protein sequence ID" value="OGG00513.1"/>
    <property type="molecule type" value="Genomic_DNA"/>
</dbReference>
<evidence type="ECO:0000313" key="5">
    <source>
        <dbReference type="Proteomes" id="UP000178230"/>
    </source>
</evidence>
<evidence type="ECO:0000313" key="4">
    <source>
        <dbReference type="EMBL" id="OGG00513.1"/>
    </source>
</evidence>
<dbReference type="InterPro" id="IPR001322">
    <property type="entry name" value="Lamin_tail_dom"/>
</dbReference>
<evidence type="ECO:0000256" key="2">
    <source>
        <dbReference type="SAM" id="Phobius"/>
    </source>
</evidence>
<feature type="region of interest" description="Disordered" evidence="1">
    <location>
        <begin position="106"/>
        <end position="139"/>
    </location>
</feature>
<feature type="region of interest" description="Disordered" evidence="1">
    <location>
        <begin position="172"/>
        <end position="200"/>
    </location>
</feature>
<feature type="compositionally biased region" description="Polar residues" evidence="1">
    <location>
        <begin position="190"/>
        <end position="200"/>
    </location>
</feature>
<keyword evidence="2" id="KW-1133">Transmembrane helix</keyword>
<feature type="domain" description="LTD" evidence="3">
    <location>
        <begin position="412"/>
        <end position="516"/>
    </location>
</feature>
<dbReference type="AlphaFoldDB" id="A0A1F5YKC3"/>
<gene>
    <name evidence="4" type="ORF">A2Y99_03685</name>
</gene>
<evidence type="ECO:0000259" key="3">
    <source>
        <dbReference type="Pfam" id="PF00932"/>
    </source>
</evidence>
<keyword evidence="2" id="KW-0472">Membrane</keyword>
<comment type="caution">
    <text evidence="4">The sequence shown here is derived from an EMBL/GenBank/DDBJ whole genome shotgun (WGS) entry which is preliminary data.</text>
</comment>
<accession>A0A1F5YKC3</accession>
<name>A0A1F5YKC3_9BACT</name>
<dbReference type="Pfam" id="PF13385">
    <property type="entry name" value="Laminin_G_3"/>
    <property type="match status" value="1"/>
</dbReference>
<evidence type="ECO:0000256" key="1">
    <source>
        <dbReference type="SAM" id="MobiDB-lite"/>
    </source>
</evidence>
<dbReference type="SUPFAM" id="SSF74853">
    <property type="entry name" value="Lamin A/C globular tail domain"/>
    <property type="match status" value="1"/>
</dbReference>
<sequence length="576" mass="62280">MFVSTFKGGFLLVNMEKIIKLLPQFVIGVVCGLIFLTTGVDKAQAFFLPLPKLPPLSQLLPISRFFPLLKPLPTLAPLSDQISPIPTTVSITPASSLTPTVTPSITFTPTPSLTQTATPTLTPTLTPSSTPTATPTPTITLTITPSETPTPTIELIPTETVILTETPTVTSTPTVTVEVTPSETPAPTEIQPSPTETPYPTVSATPELIAYWKIDEGVGNTIHDVSGNGYDLNVTGDPEWSDDLPPSTVSNTKSVVFSGNDYAMLANQDHNSAFDFTDSFTIEAWMKTAPDSSMESAVVSKNPAYVMWVWGTLRNFITGSYGSNSISINDGSWHHVAIIWDGSKAWTAVDGKVEFAMDKEKPINNIGIPLYVGTYNVTDPNYFFVGSLDEIKIYNHARSQEELLLDAGIFRSVVVNEIMWAGSSMSTADEWVELRNMTPSIIDLTDWIIESLGSGSNNVVITNGSIPANGYFLISNYNKTDSIINIDPNIVTSSISLNNDGEQLILKDQFGHSVDSANGDSTWFAGDETTDNEKSMSRKTPPGDGTVTDNWFTSNVTKNIDSGVLEKASPMDDNNP</sequence>
<dbReference type="Pfam" id="PF00932">
    <property type="entry name" value="LTD"/>
    <property type="match status" value="1"/>
</dbReference>
<protein>
    <recommendedName>
        <fullName evidence="3">LTD domain-containing protein</fullName>
    </recommendedName>
</protein>
<dbReference type="InterPro" id="IPR013320">
    <property type="entry name" value="ConA-like_dom_sf"/>
</dbReference>
<dbReference type="InterPro" id="IPR036415">
    <property type="entry name" value="Lamin_tail_dom_sf"/>
</dbReference>
<keyword evidence="2" id="KW-0812">Transmembrane</keyword>
<reference evidence="4 5" key="1">
    <citation type="journal article" date="2016" name="Nat. Commun.">
        <title>Thousands of microbial genomes shed light on interconnected biogeochemical processes in an aquifer system.</title>
        <authorList>
            <person name="Anantharaman K."/>
            <person name="Brown C.T."/>
            <person name="Hug L.A."/>
            <person name="Sharon I."/>
            <person name="Castelle C.J."/>
            <person name="Probst A.J."/>
            <person name="Thomas B.C."/>
            <person name="Singh A."/>
            <person name="Wilkins M.J."/>
            <person name="Karaoz U."/>
            <person name="Brodie E.L."/>
            <person name="Williams K.H."/>
            <person name="Hubbard S.S."/>
            <person name="Banfield J.F."/>
        </authorList>
    </citation>
    <scope>NUCLEOTIDE SEQUENCE [LARGE SCALE GENOMIC DNA]</scope>
</reference>